<dbReference type="InterPro" id="IPR047057">
    <property type="entry name" value="MerR_fam"/>
</dbReference>
<evidence type="ECO:0000256" key="4">
    <source>
        <dbReference type="ARBA" id="ARBA00023014"/>
    </source>
</evidence>
<dbReference type="PROSITE" id="PS50937">
    <property type="entry name" value="HTH_MERR_2"/>
    <property type="match status" value="1"/>
</dbReference>
<evidence type="ECO:0000256" key="7">
    <source>
        <dbReference type="ARBA" id="ARBA00023163"/>
    </source>
</evidence>
<keyword evidence="6" id="KW-0238">DNA-binding</keyword>
<name>A7IE61_XANP2</name>
<dbReference type="GO" id="GO:0046872">
    <property type="term" value="F:metal ion binding"/>
    <property type="evidence" value="ECO:0007669"/>
    <property type="project" value="UniProtKB-KW"/>
</dbReference>
<evidence type="ECO:0000256" key="3">
    <source>
        <dbReference type="ARBA" id="ARBA00023004"/>
    </source>
</evidence>
<dbReference type="SMART" id="SM00422">
    <property type="entry name" value="HTH_MERR"/>
    <property type="match status" value="1"/>
</dbReference>
<dbReference type="InterPro" id="IPR015358">
    <property type="entry name" value="Tscrpt_reg_MerR_DNA-bd"/>
</dbReference>
<evidence type="ECO:0000259" key="8">
    <source>
        <dbReference type="PROSITE" id="PS50937"/>
    </source>
</evidence>
<gene>
    <name evidence="9" type="ordered locus">Xaut_1053</name>
</gene>
<evidence type="ECO:0000256" key="2">
    <source>
        <dbReference type="ARBA" id="ARBA00022723"/>
    </source>
</evidence>
<dbReference type="Gene3D" id="1.10.1660.10">
    <property type="match status" value="1"/>
</dbReference>
<dbReference type="PANTHER" id="PTHR30204:SF0">
    <property type="entry name" value="REDOX-SENSITIVE TRANSCRIPTIONAL ACTIVATOR SOXR"/>
    <property type="match status" value="1"/>
</dbReference>
<dbReference type="PhylomeDB" id="A7IE61"/>
<keyword evidence="7" id="KW-0804">Transcription</keyword>
<keyword evidence="1" id="KW-0001">2Fe-2S</keyword>
<dbReference type="AlphaFoldDB" id="A7IE61"/>
<dbReference type="PANTHER" id="PTHR30204">
    <property type="entry name" value="REDOX-CYCLING DRUG-SENSING TRANSCRIPTIONAL ACTIVATOR SOXR"/>
    <property type="match status" value="1"/>
</dbReference>
<evidence type="ECO:0000313" key="9">
    <source>
        <dbReference type="EMBL" id="ABS66304.1"/>
    </source>
</evidence>
<dbReference type="STRING" id="78245.Xaut_1053"/>
<dbReference type="PROSITE" id="PS00552">
    <property type="entry name" value="HTH_MERR_1"/>
    <property type="match status" value="1"/>
</dbReference>
<dbReference type="SUPFAM" id="SSF46955">
    <property type="entry name" value="Putative DNA-binding domain"/>
    <property type="match status" value="1"/>
</dbReference>
<keyword evidence="3" id="KW-0408">Iron</keyword>
<organism evidence="9 10">
    <name type="scientific">Xanthobacter autotrophicus (strain ATCC BAA-1158 / Py2)</name>
    <dbReference type="NCBI Taxonomy" id="78245"/>
    <lineage>
        <taxon>Bacteria</taxon>
        <taxon>Pseudomonadati</taxon>
        <taxon>Pseudomonadota</taxon>
        <taxon>Alphaproteobacteria</taxon>
        <taxon>Hyphomicrobiales</taxon>
        <taxon>Xanthobacteraceae</taxon>
        <taxon>Xanthobacter</taxon>
    </lineage>
</organism>
<dbReference type="GO" id="GO:0003700">
    <property type="term" value="F:DNA-binding transcription factor activity"/>
    <property type="evidence" value="ECO:0007669"/>
    <property type="project" value="InterPro"/>
</dbReference>
<dbReference type="GO" id="GO:0006979">
    <property type="term" value="P:response to oxidative stress"/>
    <property type="evidence" value="ECO:0007669"/>
    <property type="project" value="InterPro"/>
</dbReference>
<dbReference type="InterPro" id="IPR009061">
    <property type="entry name" value="DNA-bd_dom_put_sf"/>
</dbReference>
<dbReference type="Pfam" id="PF09278">
    <property type="entry name" value="MerR-DNA-bind"/>
    <property type="match status" value="1"/>
</dbReference>
<keyword evidence="10" id="KW-1185">Reference proteome</keyword>
<dbReference type="Pfam" id="PF00376">
    <property type="entry name" value="MerR"/>
    <property type="match status" value="1"/>
</dbReference>
<dbReference type="PRINTS" id="PR00040">
    <property type="entry name" value="HTHMERR"/>
</dbReference>
<evidence type="ECO:0000256" key="5">
    <source>
        <dbReference type="ARBA" id="ARBA00023015"/>
    </source>
</evidence>
<dbReference type="InterPro" id="IPR010211">
    <property type="entry name" value="Redox-sen_tscrpt-act_SoxR"/>
</dbReference>
<evidence type="ECO:0000313" key="10">
    <source>
        <dbReference type="Proteomes" id="UP000002417"/>
    </source>
</evidence>
<reference evidence="9 10" key="1">
    <citation type="submission" date="2007-07" db="EMBL/GenBank/DDBJ databases">
        <title>Complete sequence of chromosome of Xanthobacter autotrophicus Py2.</title>
        <authorList>
            <consortium name="US DOE Joint Genome Institute"/>
            <person name="Copeland A."/>
            <person name="Lucas S."/>
            <person name="Lapidus A."/>
            <person name="Barry K."/>
            <person name="Glavina del Rio T."/>
            <person name="Hammon N."/>
            <person name="Israni S."/>
            <person name="Dalin E."/>
            <person name="Tice H."/>
            <person name="Pitluck S."/>
            <person name="Sims D."/>
            <person name="Brettin T."/>
            <person name="Bruce D."/>
            <person name="Detter J.C."/>
            <person name="Han C."/>
            <person name="Tapia R."/>
            <person name="Brainard J."/>
            <person name="Schmutz J."/>
            <person name="Larimer F."/>
            <person name="Land M."/>
            <person name="Hauser L."/>
            <person name="Kyrpides N."/>
            <person name="Kim E."/>
            <person name="Ensigns S.A."/>
            <person name="Richardson P."/>
        </authorList>
    </citation>
    <scope>NUCLEOTIDE SEQUENCE [LARGE SCALE GENOMIC DNA]</scope>
    <source>
        <strain evidence="10">ATCC BAA-1158 / Py2</strain>
    </source>
</reference>
<feature type="domain" description="HTH merR-type" evidence="8">
    <location>
        <begin position="30"/>
        <end position="98"/>
    </location>
</feature>
<dbReference type="eggNOG" id="COG0789">
    <property type="taxonomic scope" value="Bacteria"/>
</dbReference>
<dbReference type="HOGENOM" id="CLU_060077_5_1_5"/>
<protein>
    <submittedName>
        <fullName evidence="9">Putative transcriptional regulator, MerR family</fullName>
    </submittedName>
</protein>
<evidence type="ECO:0000256" key="6">
    <source>
        <dbReference type="ARBA" id="ARBA00023125"/>
    </source>
</evidence>
<sequence length="173" mass="18941">MGKRTIRIKPRVWFRSRIFVVDRRGSPPRQMTVGEVAQRSGVAVSTLHFYEAKGLIAATRSRGNQRRFSRDILRRIAIIRVAQHLGMPLAEISALLKPIPAGKQPSAAAVRDMVAGWRVALQARIDGLTQLRNHLDGCIGCGCLSLEECPLRNPADALSARGAGAVLLQSNLE</sequence>
<dbReference type="CDD" id="cd01110">
    <property type="entry name" value="HTH_SoxR"/>
    <property type="match status" value="1"/>
</dbReference>
<dbReference type="EMBL" id="CP000781">
    <property type="protein sequence ID" value="ABS66304.1"/>
    <property type="molecule type" value="Genomic_DNA"/>
</dbReference>
<proteinExistence type="predicted"/>
<dbReference type="KEGG" id="xau:Xaut_1053"/>
<keyword evidence="5" id="KW-0805">Transcription regulation</keyword>
<dbReference type="GO" id="GO:0003677">
    <property type="term" value="F:DNA binding"/>
    <property type="evidence" value="ECO:0007669"/>
    <property type="project" value="UniProtKB-KW"/>
</dbReference>
<dbReference type="Proteomes" id="UP000002417">
    <property type="component" value="Chromosome"/>
</dbReference>
<keyword evidence="2" id="KW-0479">Metal-binding</keyword>
<dbReference type="GO" id="GO:0051537">
    <property type="term" value="F:2 iron, 2 sulfur cluster binding"/>
    <property type="evidence" value="ECO:0007669"/>
    <property type="project" value="UniProtKB-KW"/>
</dbReference>
<dbReference type="NCBIfam" id="TIGR01950">
    <property type="entry name" value="SoxR"/>
    <property type="match status" value="1"/>
</dbReference>
<evidence type="ECO:0000256" key="1">
    <source>
        <dbReference type="ARBA" id="ARBA00022714"/>
    </source>
</evidence>
<keyword evidence="4" id="KW-0411">Iron-sulfur</keyword>
<dbReference type="InterPro" id="IPR000551">
    <property type="entry name" value="MerR-type_HTH_dom"/>
</dbReference>
<accession>A7IE61</accession>